<reference evidence="2 3" key="1">
    <citation type="submission" date="2019-12" db="EMBL/GenBank/DDBJ databases">
        <title>complete genome sequences of Acinetobacter pittii str. WP2-W18-ESBL-11 isolated from wastewater treatment plant effluent.</title>
        <authorList>
            <person name="Sekizuka T."/>
            <person name="Itokawa K."/>
            <person name="Yatsu K."/>
            <person name="Inamine Y."/>
            <person name="Kuroda M."/>
        </authorList>
    </citation>
    <scope>NUCLEOTIDE SEQUENCE [LARGE SCALE GENOMIC DNA]</scope>
    <source>
        <strain evidence="2 3">WP2-W18-ESBL-11</strain>
    </source>
</reference>
<feature type="domain" description="CD-NTase associated protein 4-like DNA endonuclease" evidence="1">
    <location>
        <begin position="16"/>
        <end position="218"/>
    </location>
</feature>
<sequence>MTDDINNPLFQQQREKSGSQTFNKYRYQYHWALLHALEKYSLNLDHAVFVELHEDVISVDSISKKPLEFDYFQIKCLTEKKLSIHKIAVAKTNGETIFGKILSNYKNNSLRPNIKSLNLVSQFGFSLNLVDPKKKLDKIKINDLIASEKEILENCIKDLNLDSSPSDISFITPALQENNQDSQVIGEISTTINKLYPNKNFNPCSIYNILINNLYNKGCDTVDYKNWQEALNKKSITSNEIKKVVHTFIEDPLHENILNDSKSIINDLKFNSLKKIKIRNYFNNLIIDLYNPTSYHIEVENIIKPLVAHLVEAGVDDIEAIIEEIKIQVSNHPRKELLDVEDELIAHIILYILQIIGI</sequence>
<evidence type="ECO:0000313" key="2">
    <source>
        <dbReference type="EMBL" id="BBQ49418.1"/>
    </source>
</evidence>
<dbReference type="AlphaFoldDB" id="A0A4Q7BUK4"/>
<accession>A0A4Q7BUK4</accession>
<dbReference type="RefSeq" id="WP_068541351.1">
    <property type="nucleotide sequence ID" value="NZ_AP021936.1"/>
</dbReference>
<evidence type="ECO:0000313" key="3">
    <source>
        <dbReference type="Proteomes" id="UP000515758"/>
    </source>
</evidence>
<evidence type="ECO:0000259" key="1">
    <source>
        <dbReference type="Pfam" id="PF14130"/>
    </source>
</evidence>
<protein>
    <recommendedName>
        <fullName evidence="1">CD-NTase associated protein 4-like DNA endonuclease domain-containing protein</fullName>
    </recommendedName>
</protein>
<proteinExistence type="predicted"/>
<organism evidence="2 3">
    <name type="scientific">Acinetobacter pittii</name>
    <name type="common">Acinetobacter genomosp. 3</name>
    <dbReference type="NCBI Taxonomy" id="48296"/>
    <lineage>
        <taxon>Bacteria</taxon>
        <taxon>Pseudomonadati</taxon>
        <taxon>Pseudomonadota</taxon>
        <taxon>Gammaproteobacteria</taxon>
        <taxon>Moraxellales</taxon>
        <taxon>Moraxellaceae</taxon>
        <taxon>Acinetobacter</taxon>
        <taxon>Acinetobacter calcoaceticus/baumannii complex</taxon>
    </lineage>
</organism>
<dbReference type="Pfam" id="PF14130">
    <property type="entry name" value="Cap4_nuclease"/>
    <property type="match status" value="1"/>
</dbReference>
<dbReference type="InterPro" id="IPR025382">
    <property type="entry name" value="Cap4-like_endonuclease_dom"/>
</dbReference>
<name>A0A4Q7BUK4_ACIPI</name>
<gene>
    <name evidence="2" type="ORF">WP2W18E11_24160</name>
</gene>
<dbReference type="EMBL" id="AP021936">
    <property type="protein sequence ID" value="BBQ49418.1"/>
    <property type="molecule type" value="Genomic_DNA"/>
</dbReference>
<dbReference type="Proteomes" id="UP000515758">
    <property type="component" value="Chromosome"/>
</dbReference>
<dbReference type="GO" id="GO:0004518">
    <property type="term" value="F:nuclease activity"/>
    <property type="evidence" value="ECO:0007669"/>
    <property type="project" value="InterPro"/>
</dbReference>